<dbReference type="SUPFAM" id="SSF51197">
    <property type="entry name" value="Clavaminate synthase-like"/>
    <property type="match status" value="1"/>
</dbReference>
<evidence type="ECO:0000313" key="5">
    <source>
        <dbReference type="Proteomes" id="UP000631114"/>
    </source>
</evidence>
<accession>A0A835M0Q0</accession>
<dbReference type="OrthoDB" id="1678912at2759"/>
<dbReference type="PANTHER" id="PTHR10694:SF113">
    <property type="entry name" value="PROTEIN JUMONJI"/>
    <property type="match status" value="1"/>
</dbReference>
<protein>
    <submittedName>
        <fullName evidence="4">Uncharacterized protein</fullName>
    </submittedName>
</protein>
<evidence type="ECO:0000256" key="3">
    <source>
        <dbReference type="SAM" id="SignalP"/>
    </source>
</evidence>
<comment type="caution">
    <text evidence="4">The sequence shown here is derived from an EMBL/GenBank/DDBJ whole genome shotgun (WGS) entry which is preliminary data.</text>
</comment>
<keyword evidence="2" id="KW-0539">Nucleus</keyword>
<gene>
    <name evidence="4" type="ORF">IFM89_019639</name>
</gene>
<comment type="subcellular location">
    <subcellularLocation>
        <location evidence="1">Nucleus</location>
    </subcellularLocation>
</comment>
<sequence>MNSLGLLRILATVVSSTVGLDLAFDVWLRSNENPRENKEEPRNNYQNLKKKTRVVLQCDKDAHCSSSSCFLDSRVTRVLDAGFNCGFNCAEAVNVAPLDWLPHEQNAIEIYCKQGRKISVSHDKMLLGAARETMRVHSEL</sequence>
<dbReference type="Proteomes" id="UP000631114">
    <property type="component" value="Unassembled WGS sequence"/>
</dbReference>
<dbReference type="GO" id="GO:0034647">
    <property type="term" value="F:histone H3K4me/H3K4me2/H3K4me3 demethylase activity"/>
    <property type="evidence" value="ECO:0007669"/>
    <property type="project" value="TreeGrafter"/>
</dbReference>
<keyword evidence="3" id="KW-0732">Signal</keyword>
<keyword evidence="5" id="KW-1185">Reference proteome</keyword>
<evidence type="ECO:0000256" key="1">
    <source>
        <dbReference type="ARBA" id="ARBA00004123"/>
    </source>
</evidence>
<dbReference type="PANTHER" id="PTHR10694">
    <property type="entry name" value="LYSINE-SPECIFIC DEMETHYLASE"/>
    <property type="match status" value="1"/>
</dbReference>
<dbReference type="EMBL" id="JADFTS010000004">
    <property type="protein sequence ID" value="KAF9609999.1"/>
    <property type="molecule type" value="Genomic_DNA"/>
</dbReference>
<feature type="chain" id="PRO_5032786452" evidence="3">
    <location>
        <begin position="20"/>
        <end position="140"/>
    </location>
</feature>
<dbReference type="GO" id="GO:0000785">
    <property type="term" value="C:chromatin"/>
    <property type="evidence" value="ECO:0007669"/>
    <property type="project" value="TreeGrafter"/>
</dbReference>
<evidence type="ECO:0000313" key="4">
    <source>
        <dbReference type="EMBL" id="KAF9609999.1"/>
    </source>
</evidence>
<reference evidence="4 5" key="1">
    <citation type="submission" date="2020-10" db="EMBL/GenBank/DDBJ databases">
        <title>The Coptis chinensis genome and diversification of protoberbering-type alkaloids.</title>
        <authorList>
            <person name="Wang B."/>
            <person name="Shu S."/>
            <person name="Song C."/>
            <person name="Liu Y."/>
        </authorList>
    </citation>
    <scope>NUCLEOTIDE SEQUENCE [LARGE SCALE GENOMIC DNA]</scope>
    <source>
        <strain evidence="4">HL-2020</strain>
        <tissue evidence="4">Leaf</tissue>
    </source>
</reference>
<dbReference type="GO" id="GO:0010468">
    <property type="term" value="P:regulation of gene expression"/>
    <property type="evidence" value="ECO:0007669"/>
    <property type="project" value="TreeGrafter"/>
</dbReference>
<dbReference type="GO" id="GO:0005634">
    <property type="term" value="C:nucleus"/>
    <property type="evidence" value="ECO:0007669"/>
    <property type="project" value="UniProtKB-SubCell"/>
</dbReference>
<name>A0A835M0Q0_9MAGN</name>
<dbReference type="AlphaFoldDB" id="A0A835M0Q0"/>
<feature type="signal peptide" evidence="3">
    <location>
        <begin position="1"/>
        <end position="19"/>
    </location>
</feature>
<organism evidence="4 5">
    <name type="scientific">Coptis chinensis</name>
    <dbReference type="NCBI Taxonomy" id="261450"/>
    <lineage>
        <taxon>Eukaryota</taxon>
        <taxon>Viridiplantae</taxon>
        <taxon>Streptophyta</taxon>
        <taxon>Embryophyta</taxon>
        <taxon>Tracheophyta</taxon>
        <taxon>Spermatophyta</taxon>
        <taxon>Magnoliopsida</taxon>
        <taxon>Ranunculales</taxon>
        <taxon>Ranunculaceae</taxon>
        <taxon>Coptidoideae</taxon>
        <taxon>Coptis</taxon>
    </lineage>
</organism>
<dbReference type="Gene3D" id="2.60.120.650">
    <property type="entry name" value="Cupin"/>
    <property type="match status" value="1"/>
</dbReference>
<evidence type="ECO:0000256" key="2">
    <source>
        <dbReference type="ARBA" id="ARBA00023242"/>
    </source>
</evidence>
<proteinExistence type="predicted"/>